<sequence>MTIAELSRQLIVTEEIMKKEQNPLMIEKSFARTKPKGKDRDSKKKSVIKGPKVENGSTCGMSKAKGTRVKEKYFHYSMIGHWKRNCPDLLSRKRTSGMIESLVSEVSFATGTSESWCVDFGATNHTCNTLQELQVTRRISGGEIITNLGLEAKANAVTVGVREQKVLIGTDAVLLKEDYMIDRKSLEKAIPEELEQDPCNYDEAINDIDSGSWQDAMKAKMESMYSNQVNTSVIWVCGSRVVVDTVVLEAFVVLGYATVLQVEVAAVAAVPEAVVDLAAVVSKAALPLVVVGLCFSHPALAS</sequence>
<keyword evidence="2" id="KW-1185">Reference proteome</keyword>
<organism evidence="1 2">
    <name type="scientific">Persea americana</name>
    <name type="common">Avocado</name>
    <dbReference type="NCBI Taxonomy" id="3435"/>
    <lineage>
        <taxon>Eukaryota</taxon>
        <taxon>Viridiplantae</taxon>
        <taxon>Streptophyta</taxon>
        <taxon>Embryophyta</taxon>
        <taxon>Tracheophyta</taxon>
        <taxon>Spermatophyta</taxon>
        <taxon>Magnoliopsida</taxon>
        <taxon>Magnoliidae</taxon>
        <taxon>Laurales</taxon>
        <taxon>Lauraceae</taxon>
        <taxon>Persea</taxon>
    </lineage>
</organism>
<evidence type="ECO:0000313" key="2">
    <source>
        <dbReference type="Proteomes" id="UP001234297"/>
    </source>
</evidence>
<gene>
    <name evidence="1" type="ORF">MRB53_002171</name>
</gene>
<protein>
    <submittedName>
        <fullName evidence="1">Uncharacterized protein</fullName>
    </submittedName>
</protein>
<reference evidence="1 2" key="1">
    <citation type="journal article" date="2022" name="Hortic Res">
        <title>A haplotype resolved chromosomal level avocado genome allows analysis of novel avocado genes.</title>
        <authorList>
            <person name="Nath O."/>
            <person name="Fletcher S.J."/>
            <person name="Hayward A."/>
            <person name="Shaw L.M."/>
            <person name="Masouleh A.K."/>
            <person name="Furtado A."/>
            <person name="Henry R.J."/>
            <person name="Mitter N."/>
        </authorList>
    </citation>
    <scope>NUCLEOTIDE SEQUENCE [LARGE SCALE GENOMIC DNA]</scope>
    <source>
        <strain evidence="2">cv. Hass</strain>
    </source>
</reference>
<dbReference type="Proteomes" id="UP001234297">
    <property type="component" value="Chromosome 1"/>
</dbReference>
<comment type="caution">
    <text evidence="1">The sequence shown here is derived from an EMBL/GenBank/DDBJ whole genome shotgun (WGS) entry which is preliminary data.</text>
</comment>
<proteinExistence type="predicted"/>
<accession>A0ACC2MU29</accession>
<dbReference type="EMBL" id="CM056809">
    <property type="protein sequence ID" value="KAJ8649148.1"/>
    <property type="molecule type" value="Genomic_DNA"/>
</dbReference>
<evidence type="ECO:0000313" key="1">
    <source>
        <dbReference type="EMBL" id="KAJ8649148.1"/>
    </source>
</evidence>
<name>A0ACC2MU29_PERAE</name>